<name>A0A4D6WK62_9FLOR</name>
<evidence type="ECO:0000256" key="3">
    <source>
        <dbReference type="ARBA" id="ARBA00021585"/>
    </source>
</evidence>
<gene>
    <name evidence="5" type="primary">ycf35</name>
</gene>
<dbReference type="EMBL" id="MK814608">
    <property type="protein sequence ID" value="QCI04083.1"/>
    <property type="molecule type" value="Genomic_DNA"/>
</dbReference>
<dbReference type="PANTHER" id="PTHR39638">
    <property type="entry name" value="YCF35"/>
    <property type="match status" value="1"/>
</dbReference>
<keyword evidence="4 5" id="KW-0934">Plastid</keyword>
<dbReference type="InterPro" id="IPR009666">
    <property type="entry name" value="Uncharacterised_Ycf35"/>
</dbReference>
<comment type="subcellular location">
    <subcellularLocation>
        <location evidence="1">Plastid</location>
    </subcellularLocation>
</comment>
<geneLocation type="plastid" evidence="5"/>
<evidence type="ECO:0000256" key="2">
    <source>
        <dbReference type="ARBA" id="ARBA00009068"/>
    </source>
</evidence>
<sequence length="131" mass="15142">MSHFSKIDTSIQNISLLKKTLVDLGFDCLNTSKYLTDSNGLTHSVSLVAKPLSRSENESLIGFHWNGQEYSLITDLDFWQSRNHFDFFLEKLKQNYSMNIILDQTTNEGFQKVNHEILVDGSIKLTVQRWI</sequence>
<dbReference type="Pfam" id="PF06868">
    <property type="entry name" value="DUF1257"/>
    <property type="match status" value="1"/>
</dbReference>
<organism evidence="5">
    <name type="scientific">Antithamnionella ternifolia</name>
    <dbReference type="NCBI Taxonomy" id="207919"/>
    <lineage>
        <taxon>Eukaryota</taxon>
        <taxon>Rhodophyta</taxon>
        <taxon>Florideophyceae</taxon>
        <taxon>Rhodymeniophycidae</taxon>
        <taxon>Ceramiales</taxon>
        <taxon>Ceramiaceae</taxon>
        <taxon>Antithamnionella</taxon>
    </lineage>
</organism>
<protein>
    <recommendedName>
        <fullName evidence="3">Uncharacterized protein ycf35</fullName>
    </recommendedName>
</protein>
<reference evidence="5" key="1">
    <citation type="journal article" date="2019" name="Mol. Phylogenet. Evol.">
        <title>Morphological evolution and classification of the red algal order Ceramiales inferred using plastid phylogenomics.</title>
        <authorList>
            <person name="Diaz-Tapia P."/>
            <person name="Pasella M.M."/>
            <person name="Verbruggen H."/>
            <person name="Maggs C.A."/>
        </authorList>
    </citation>
    <scope>NUCLEOTIDE SEQUENCE</scope>
    <source>
        <strain evidence="5">PD2956</strain>
    </source>
</reference>
<accession>A0A4D6WK62</accession>
<evidence type="ECO:0000256" key="4">
    <source>
        <dbReference type="ARBA" id="ARBA00022640"/>
    </source>
</evidence>
<proteinExistence type="inferred from homology"/>
<evidence type="ECO:0000256" key="1">
    <source>
        <dbReference type="ARBA" id="ARBA00004474"/>
    </source>
</evidence>
<evidence type="ECO:0000313" key="5">
    <source>
        <dbReference type="EMBL" id="QCI04083.1"/>
    </source>
</evidence>
<reference evidence="5" key="2">
    <citation type="submission" date="2019-04" db="EMBL/GenBank/DDBJ databases">
        <authorList>
            <person name="Pasella M."/>
        </authorList>
    </citation>
    <scope>NUCLEOTIDE SEQUENCE</scope>
    <source>
        <strain evidence="5">PD2956</strain>
    </source>
</reference>
<dbReference type="PANTHER" id="PTHR39638:SF2">
    <property type="entry name" value="YCF35"/>
    <property type="match status" value="1"/>
</dbReference>
<dbReference type="GO" id="GO:0009536">
    <property type="term" value="C:plastid"/>
    <property type="evidence" value="ECO:0007669"/>
    <property type="project" value="UniProtKB-SubCell"/>
</dbReference>
<comment type="similarity">
    <text evidence="2">Belongs to the ycf35 family.</text>
</comment>
<dbReference type="AlphaFoldDB" id="A0A4D6WK62"/>